<dbReference type="Pfam" id="PF08436">
    <property type="entry name" value="DXP_redisom_C"/>
    <property type="match status" value="1"/>
</dbReference>
<dbReference type="Proteomes" id="UP001267426">
    <property type="component" value="Unassembled WGS sequence"/>
</dbReference>
<feature type="binding site" evidence="9">
    <location>
        <position position="27"/>
    </location>
    <ligand>
        <name>NADPH</name>
        <dbReference type="ChEBI" id="CHEBI:57783"/>
    </ligand>
</feature>
<feature type="binding site" evidence="9">
    <location>
        <position position="223"/>
    </location>
    <ligand>
        <name>1-deoxy-D-xylulose 5-phosphate</name>
        <dbReference type="ChEBI" id="CHEBI:57792"/>
    </ligand>
</feature>
<dbReference type="Pfam" id="PF02670">
    <property type="entry name" value="DXP_reductoisom"/>
    <property type="match status" value="1"/>
</dbReference>
<evidence type="ECO:0000259" key="12">
    <source>
        <dbReference type="Pfam" id="PF13288"/>
    </source>
</evidence>
<keyword evidence="4 9" id="KW-0521">NADP</keyword>
<evidence type="ECO:0000256" key="5">
    <source>
        <dbReference type="ARBA" id="ARBA00023002"/>
    </source>
</evidence>
<name>A0ABU3BQN1_9BACT</name>
<keyword evidence="3 9" id="KW-0479">Metal-binding</keyword>
<dbReference type="InterPro" id="IPR036291">
    <property type="entry name" value="NAD(P)-bd_dom_sf"/>
</dbReference>
<feature type="binding site" evidence="9">
    <location>
        <position position="136"/>
    </location>
    <ligand>
        <name>1-deoxy-D-xylulose 5-phosphate</name>
        <dbReference type="ChEBI" id="CHEBI:57792"/>
    </ligand>
</feature>
<comment type="caution">
    <text evidence="13">The sequence shown here is derived from an EMBL/GenBank/DDBJ whole genome shotgun (WGS) entry which is preliminary data.</text>
</comment>
<dbReference type="HAMAP" id="MF_00183">
    <property type="entry name" value="DXP_reductoisom"/>
    <property type="match status" value="1"/>
</dbReference>
<keyword evidence="5 9" id="KW-0560">Oxidoreductase</keyword>
<feature type="domain" description="DXP reductoisomerase C-terminal" evidence="12">
    <location>
        <begin position="272"/>
        <end position="389"/>
    </location>
</feature>
<keyword evidence="6 9" id="KW-0464">Manganese</keyword>
<dbReference type="PANTHER" id="PTHR30525:SF0">
    <property type="entry name" value="1-DEOXY-D-XYLULOSE 5-PHOSPHATE REDUCTOISOMERASE, CHLOROPLASTIC"/>
    <property type="match status" value="1"/>
</dbReference>
<comment type="cofactor">
    <cofactor evidence="9">
        <name>Mg(2+)</name>
        <dbReference type="ChEBI" id="CHEBI:18420"/>
    </cofactor>
    <cofactor evidence="9">
        <name>Mn(2+)</name>
        <dbReference type="ChEBI" id="CHEBI:29035"/>
    </cofactor>
</comment>
<comment type="pathway">
    <text evidence="1 9">Isoprenoid biosynthesis; isopentenyl diphosphate biosynthesis via DXP pathway; isopentenyl diphosphate from 1-deoxy-D-xylulose 5-phosphate: step 1/6.</text>
</comment>
<gene>
    <name evidence="9 13" type="primary">dxr</name>
    <name evidence="13" type="ORF">RM540_07505</name>
</gene>
<feature type="binding site" evidence="9">
    <location>
        <position position="135"/>
    </location>
    <ligand>
        <name>NADPH</name>
        <dbReference type="ChEBI" id="CHEBI:57783"/>
    </ligand>
</feature>
<dbReference type="GO" id="GO:0030604">
    <property type="term" value="F:1-deoxy-D-xylulose-5-phosphate reductoisomerase activity"/>
    <property type="evidence" value="ECO:0007669"/>
    <property type="project" value="UniProtKB-EC"/>
</dbReference>
<evidence type="ECO:0000313" key="13">
    <source>
        <dbReference type="EMBL" id="MDT0631593.1"/>
    </source>
</evidence>
<feature type="binding site" evidence="9">
    <location>
        <position position="210"/>
    </location>
    <ligand>
        <name>1-deoxy-D-xylulose 5-phosphate</name>
        <dbReference type="ChEBI" id="CHEBI:57792"/>
    </ligand>
</feature>
<feature type="binding site" evidence="9">
    <location>
        <position position="137"/>
    </location>
    <ligand>
        <name>NADPH</name>
        <dbReference type="ChEBI" id="CHEBI:57783"/>
    </ligand>
</feature>
<evidence type="ECO:0000256" key="8">
    <source>
        <dbReference type="ARBA" id="ARBA00048543"/>
    </source>
</evidence>
<dbReference type="SUPFAM" id="SSF51735">
    <property type="entry name" value="NAD(P)-binding Rossmann-fold domains"/>
    <property type="match status" value="1"/>
</dbReference>
<dbReference type="Gene3D" id="1.10.1740.10">
    <property type="match status" value="1"/>
</dbReference>
<dbReference type="InterPro" id="IPR013512">
    <property type="entry name" value="DXP_reductoisomerase_N"/>
</dbReference>
<feature type="binding site" evidence="9">
    <location>
        <position position="163"/>
    </location>
    <ligand>
        <name>Mn(2+)</name>
        <dbReference type="ChEBI" id="CHEBI:29035"/>
    </ligand>
</feature>
<dbReference type="InterPro" id="IPR003821">
    <property type="entry name" value="DXP_reductoisomerase"/>
</dbReference>
<comment type="function">
    <text evidence="9">Catalyzes the NADPH-dependent rearrangement and reduction of 1-deoxy-D-xylulose-5-phosphate (DXP) to 2-C-methyl-D-erythritol 4-phosphate (MEP).</text>
</comment>
<feature type="binding site" evidence="9">
    <location>
        <position position="232"/>
    </location>
    <ligand>
        <name>1-deoxy-D-xylulose 5-phosphate</name>
        <dbReference type="ChEBI" id="CHEBI:57792"/>
    </ligand>
</feature>
<accession>A0ABU3BQN1</accession>
<dbReference type="EC" id="1.1.1.267" evidence="9"/>
<comment type="catalytic activity">
    <reaction evidence="8">
        <text>2-C-methyl-D-erythritol 4-phosphate + NADP(+) = 1-deoxy-D-xylulose 5-phosphate + NADPH + H(+)</text>
        <dbReference type="Rhea" id="RHEA:13717"/>
        <dbReference type="ChEBI" id="CHEBI:15378"/>
        <dbReference type="ChEBI" id="CHEBI:57783"/>
        <dbReference type="ChEBI" id="CHEBI:57792"/>
        <dbReference type="ChEBI" id="CHEBI:58262"/>
        <dbReference type="ChEBI" id="CHEBI:58349"/>
        <dbReference type="EC" id="1.1.1.267"/>
    </reaction>
    <physiologicalReaction direction="right-to-left" evidence="8">
        <dbReference type="Rhea" id="RHEA:13719"/>
    </physiologicalReaction>
</comment>
<feature type="binding site" evidence="9">
    <location>
        <position position="28"/>
    </location>
    <ligand>
        <name>NADPH</name>
        <dbReference type="ChEBI" id="CHEBI:57783"/>
    </ligand>
</feature>
<sequence>MLPDLRPPPPRPSSAPREVAVLGSTGSIGRQTLEVAALFPERVRVRSLAAGAGWEALAEQARRVRPARAVIADEGAYVPLRDALAGTGVEVAAGDDAVAALAADAEVVVAAVVGVAGLASTLAAARAGARVALANKESLVVGGALVAAACAESGAVVVPVDSEHSALFQCLVGEDPASVERLLLTASGGPFRDRPARTFDAITPAEALRHPNWSMGAKVTVDSATMMNKGLEVIEAHWLFGVEPERIGVVVHPQSVVHSVVEFVDGSSKAQLGVPDMKVPIQVALSYPERWPAPHERLDWPAAGPLDFVAPDPERFPCLTLAYDALRAGGAAPAALNAANEVAVARFLDGAVRFTDVPRLVEAGMRAADAAGGAGTLGALRAVDAEARRLAAEAARSLQPA</sequence>
<dbReference type="PANTHER" id="PTHR30525">
    <property type="entry name" value="1-DEOXY-D-XYLULOSE 5-PHOSPHATE REDUCTOISOMERASE"/>
    <property type="match status" value="1"/>
</dbReference>
<dbReference type="NCBIfam" id="TIGR00243">
    <property type="entry name" value="Dxr"/>
    <property type="match status" value="1"/>
</dbReference>
<comment type="caution">
    <text evidence="9">Lacks conserved residue(s) required for the propagation of feature annotation.</text>
</comment>
<reference evidence="13 14" key="1">
    <citation type="submission" date="2023-09" db="EMBL/GenBank/DDBJ databases">
        <authorList>
            <person name="Rey-Velasco X."/>
        </authorList>
    </citation>
    <scope>NUCLEOTIDE SEQUENCE [LARGE SCALE GENOMIC DNA]</scope>
    <source>
        <strain evidence="13 14">F394</strain>
    </source>
</reference>
<evidence type="ECO:0000313" key="14">
    <source>
        <dbReference type="Proteomes" id="UP001267426"/>
    </source>
</evidence>
<comment type="similarity">
    <text evidence="2 9">Belongs to the DXR family.</text>
</comment>
<evidence type="ECO:0000256" key="4">
    <source>
        <dbReference type="ARBA" id="ARBA00022857"/>
    </source>
</evidence>
<feature type="binding site" evidence="9">
    <location>
        <position position="228"/>
    </location>
    <ligand>
        <name>1-deoxy-D-xylulose 5-phosphate</name>
        <dbReference type="ChEBI" id="CHEBI:57792"/>
    </ligand>
</feature>
<dbReference type="SUPFAM" id="SSF55347">
    <property type="entry name" value="Glyceraldehyde-3-phosphate dehydrogenase-like, C-terminal domain"/>
    <property type="match status" value="1"/>
</dbReference>
<evidence type="ECO:0000256" key="6">
    <source>
        <dbReference type="ARBA" id="ARBA00023211"/>
    </source>
</evidence>
<feature type="binding site" evidence="9">
    <location>
        <position position="163"/>
    </location>
    <ligand>
        <name>1-deoxy-D-xylulose 5-phosphate</name>
        <dbReference type="ChEBI" id="CHEBI:57792"/>
    </ligand>
</feature>
<keyword evidence="9" id="KW-0460">Magnesium</keyword>
<feature type="binding site" evidence="9">
    <location>
        <position position="162"/>
    </location>
    <ligand>
        <name>1-deoxy-D-xylulose 5-phosphate</name>
        <dbReference type="ChEBI" id="CHEBI:57792"/>
    </ligand>
</feature>
<dbReference type="InterPro" id="IPR013644">
    <property type="entry name" value="DXP_reductoisomerase_C"/>
</dbReference>
<dbReference type="InterPro" id="IPR036169">
    <property type="entry name" value="DXPR_C_sf"/>
</dbReference>
<feature type="binding site" evidence="9">
    <location>
        <position position="216"/>
    </location>
    <ligand>
        <name>NADPH</name>
        <dbReference type="ChEBI" id="CHEBI:57783"/>
    </ligand>
</feature>
<keyword evidence="14" id="KW-1185">Reference proteome</keyword>
<feature type="binding site" evidence="9">
    <location>
        <position position="25"/>
    </location>
    <ligand>
        <name>NADPH</name>
        <dbReference type="ChEBI" id="CHEBI:57783"/>
    </ligand>
</feature>
<dbReference type="RefSeq" id="WP_311662935.1">
    <property type="nucleotide sequence ID" value="NZ_JAVRHT010000014.1"/>
</dbReference>
<feature type="binding site" evidence="9">
    <location>
        <position position="51"/>
    </location>
    <ligand>
        <name>NADPH</name>
        <dbReference type="ChEBI" id="CHEBI:57783"/>
    </ligand>
</feature>
<dbReference type="EMBL" id="JAVRHT010000014">
    <property type="protein sequence ID" value="MDT0631593.1"/>
    <property type="molecule type" value="Genomic_DNA"/>
</dbReference>
<evidence type="ECO:0000256" key="7">
    <source>
        <dbReference type="ARBA" id="ARBA00023229"/>
    </source>
</evidence>
<dbReference type="InterPro" id="IPR026877">
    <property type="entry name" value="DXPR_C"/>
</dbReference>
<feature type="binding site" evidence="9">
    <location>
        <position position="161"/>
    </location>
    <ligand>
        <name>Mn(2+)</name>
        <dbReference type="ChEBI" id="CHEBI:29035"/>
    </ligand>
</feature>
<feature type="binding site" evidence="9">
    <location>
        <position position="26"/>
    </location>
    <ligand>
        <name>NADPH</name>
        <dbReference type="ChEBI" id="CHEBI:57783"/>
    </ligand>
</feature>
<protein>
    <recommendedName>
        <fullName evidence="9">1-deoxy-D-xylulose 5-phosphate reductoisomerase</fullName>
        <shortName evidence="9">DXP reductoisomerase</shortName>
        <ecNumber evidence="9">1.1.1.267</ecNumber>
    </recommendedName>
    <alternativeName>
        <fullName evidence="9">1-deoxyxylulose-5-phosphate reductoisomerase</fullName>
    </alternativeName>
    <alternativeName>
        <fullName evidence="9">2-C-methyl-D-erythritol 4-phosphate synthase</fullName>
    </alternativeName>
</protein>
<keyword evidence="7 9" id="KW-0414">Isoprene biosynthesis</keyword>
<feature type="binding site" evidence="9">
    <location>
        <position position="187"/>
    </location>
    <ligand>
        <name>1-deoxy-D-xylulose 5-phosphate</name>
        <dbReference type="ChEBI" id="CHEBI:57792"/>
    </ligand>
</feature>
<dbReference type="PIRSF" id="PIRSF006205">
    <property type="entry name" value="Dxp_reductismrs"/>
    <property type="match status" value="1"/>
</dbReference>
<feature type="domain" description="1-deoxy-D-xylulose 5-phosphate reductoisomerase C-terminal" evidence="11">
    <location>
        <begin position="157"/>
        <end position="240"/>
    </location>
</feature>
<evidence type="ECO:0000256" key="3">
    <source>
        <dbReference type="ARBA" id="ARBA00022723"/>
    </source>
</evidence>
<dbReference type="SUPFAM" id="SSF69055">
    <property type="entry name" value="1-deoxy-D-xylulose-5-phosphate reductoisomerase, C-terminal domain"/>
    <property type="match status" value="1"/>
</dbReference>
<evidence type="ECO:0000256" key="2">
    <source>
        <dbReference type="ARBA" id="ARBA00006825"/>
    </source>
</evidence>
<evidence type="ECO:0000256" key="1">
    <source>
        <dbReference type="ARBA" id="ARBA00005094"/>
    </source>
</evidence>
<dbReference type="Pfam" id="PF13288">
    <property type="entry name" value="DXPR_C"/>
    <property type="match status" value="1"/>
</dbReference>
<feature type="binding site" evidence="9">
    <location>
        <position position="229"/>
    </location>
    <ligand>
        <name>1-deoxy-D-xylulose 5-phosphate</name>
        <dbReference type="ChEBI" id="CHEBI:57792"/>
    </ligand>
</feature>
<proteinExistence type="inferred from homology"/>
<feature type="binding site" evidence="9">
    <location>
        <position position="232"/>
    </location>
    <ligand>
        <name>Mn(2+)</name>
        <dbReference type="ChEBI" id="CHEBI:29035"/>
    </ligand>
</feature>
<dbReference type="Gene3D" id="3.40.50.720">
    <property type="entry name" value="NAD(P)-binding Rossmann-like Domain"/>
    <property type="match status" value="1"/>
</dbReference>
<evidence type="ECO:0000259" key="11">
    <source>
        <dbReference type="Pfam" id="PF08436"/>
    </source>
</evidence>
<feature type="domain" description="1-deoxy-D-xylulose 5-phosphate reductoisomerase N-terminal" evidence="10">
    <location>
        <begin position="19"/>
        <end position="143"/>
    </location>
</feature>
<evidence type="ECO:0000259" key="10">
    <source>
        <dbReference type="Pfam" id="PF02670"/>
    </source>
</evidence>
<organism evidence="13 14">
    <name type="scientific">Rubrivirga litoralis</name>
    <dbReference type="NCBI Taxonomy" id="3075598"/>
    <lineage>
        <taxon>Bacteria</taxon>
        <taxon>Pseudomonadati</taxon>
        <taxon>Rhodothermota</taxon>
        <taxon>Rhodothermia</taxon>
        <taxon>Rhodothermales</taxon>
        <taxon>Rubricoccaceae</taxon>
        <taxon>Rubrivirga</taxon>
    </lineage>
</organism>
<evidence type="ECO:0000256" key="9">
    <source>
        <dbReference type="HAMAP-Rule" id="MF_00183"/>
    </source>
</evidence>